<dbReference type="Pfam" id="PF25967">
    <property type="entry name" value="RND-MFP_C"/>
    <property type="match status" value="1"/>
</dbReference>
<feature type="coiled-coil region" evidence="4">
    <location>
        <begin position="119"/>
        <end position="212"/>
    </location>
</feature>
<evidence type="ECO:0000313" key="10">
    <source>
        <dbReference type="Proteomes" id="UP001464891"/>
    </source>
</evidence>
<evidence type="ECO:0000259" key="8">
    <source>
        <dbReference type="Pfam" id="PF25973"/>
    </source>
</evidence>
<dbReference type="InterPro" id="IPR050465">
    <property type="entry name" value="UPF0194_transport"/>
</dbReference>
<dbReference type="InterPro" id="IPR058627">
    <property type="entry name" value="MdtA-like_C"/>
</dbReference>
<evidence type="ECO:0000256" key="3">
    <source>
        <dbReference type="ARBA" id="ARBA00023054"/>
    </source>
</evidence>
<comment type="caution">
    <text evidence="9">The sequence shown here is derived from an EMBL/GenBank/DDBJ whole genome shotgun (WGS) entry which is preliminary data.</text>
</comment>
<dbReference type="Proteomes" id="UP001464891">
    <property type="component" value="Unassembled WGS sequence"/>
</dbReference>
<keyword evidence="6" id="KW-0812">Transmembrane</keyword>
<keyword evidence="6" id="KW-0472">Membrane</keyword>
<dbReference type="InterPro" id="IPR006143">
    <property type="entry name" value="RND_pump_MFP"/>
</dbReference>
<sequence>MIAERSQKELRRGIRSLAVSGILAIAGIGSWLVYSQFWSQAAKPVVAPLVTVERDTIETTINESGTVELRSQQTLKSPTEGAVEQVLVQPGDTVKAGQTLVVLRYPERQTALANQQVKIQKQTLTLERDRQKILELQEQLADEEREQQKLENLSKQGALAQQRVQEQVTQVRELRTTLRNTESGIRTGALELESLQLEKQRIQQQLRDTVVTAPIDGLILDVKVKDGDGVELRTDLLTLGDPSQELVTLQLSTLNAVRVKVNQPARITVIGPDKQVFTGRVQSLYPQAIAPDTQEQNSRRGSSQSNQSTVPATVRLDRPTRSLIPGSQVNVELVIEERPNVVALNTEAIQRTGATPFVWIRDAEGKAEKRSVDLGLEGLVTVEVKSGLQPGEKVILPPPEPPLEPGMQVTPQTEAKPSVTPASP</sequence>
<name>A0ABV0J8Y9_9CYAN</name>
<protein>
    <submittedName>
        <fullName evidence="9">Efflux RND transporter periplasmic adaptor subunit</fullName>
    </submittedName>
</protein>
<dbReference type="SUPFAM" id="SSF111369">
    <property type="entry name" value="HlyD-like secretion proteins"/>
    <property type="match status" value="1"/>
</dbReference>
<keyword evidence="6" id="KW-1133">Transmembrane helix</keyword>
<feature type="domain" description="Multidrug resistance protein MdtA-like C-terminal permuted SH3" evidence="7">
    <location>
        <begin position="340"/>
        <end position="395"/>
    </location>
</feature>
<dbReference type="PANTHER" id="PTHR32347">
    <property type="entry name" value="EFFLUX SYSTEM COMPONENT YKNX-RELATED"/>
    <property type="match status" value="1"/>
</dbReference>
<evidence type="ECO:0000256" key="5">
    <source>
        <dbReference type="SAM" id="MobiDB-lite"/>
    </source>
</evidence>
<keyword evidence="3 4" id="KW-0175">Coiled coil</keyword>
<gene>
    <name evidence="9" type="ORF">NC998_14135</name>
</gene>
<feature type="region of interest" description="Disordered" evidence="5">
    <location>
        <begin position="287"/>
        <end position="321"/>
    </location>
</feature>
<organism evidence="9 10">
    <name type="scientific">Trichocoleus desertorum GB2-A4</name>
    <dbReference type="NCBI Taxonomy" id="2933944"/>
    <lineage>
        <taxon>Bacteria</taxon>
        <taxon>Bacillati</taxon>
        <taxon>Cyanobacteriota</taxon>
        <taxon>Cyanophyceae</taxon>
        <taxon>Leptolyngbyales</taxon>
        <taxon>Trichocoleusaceae</taxon>
        <taxon>Trichocoleus</taxon>
    </lineage>
</organism>
<evidence type="ECO:0000256" key="1">
    <source>
        <dbReference type="ARBA" id="ARBA00004196"/>
    </source>
</evidence>
<feature type="domain" description="CzcB-like barrel-sandwich hybrid" evidence="8">
    <location>
        <begin position="77"/>
        <end position="241"/>
    </location>
</feature>
<dbReference type="Gene3D" id="2.40.30.170">
    <property type="match status" value="1"/>
</dbReference>
<dbReference type="Gene3D" id="2.40.50.100">
    <property type="match status" value="1"/>
</dbReference>
<reference evidence="9 10" key="1">
    <citation type="submission" date="2022-04" db="EMBL/GenBank/DDBJ databases">
        <title>Positive selection, recombination, and allopatry shape intraspecific diversity of widespread and dominant cyanobacteria.</title>
        <authorList>
            <person name="Wei J."/>
            <person name="Shu W."/>
            <person name="Hu C."/>
        </authorList>
    </citation>
    <scope>NUCLEOTIDE SEQUENCE [LARGE SCALE GENOMIC DNA]</scope>
    <source>
        <strain evidence="9 10">GB2-A4</strain>
    </source>
</reference>
<evidence type="ECO:0000256" key="2">
    <source>
        <dbReference type="ARBA" id="ARBA00009477"/>
    </source>
</evidence>
<evidence type="ECO:0000256" key="4">
    <source>
        <dbReference type="SAM" id="Coils"/>
    </source>
</evidence>
<evidence type="ECO:0000259" key="7">
    <source>
        <dbReference type="Pfam" id="PF25967"/>
    </source>
</evidence>
<dbReference type="Gene3D" id="2.40.420.20">
    <property type="match status" value="1"/>
</dbReference>
<dbReference type="NCBIfam" id="TIGR01730">
    <property type="entry name" value="RND_mfp"/>
    <property type="match status" value="1"/>
</dbReference>
<evidence type="ECO:0000313" key="9">
    <source>
        <dbReference type="EMBL" id="MEP0818235.1"/>
    </source>
</evidence>
<dbReference type="PRINTS" id="PR01490">
    <property type="entry name" value="RTXTOXIND"/>
</dbReference>
<feature type="compositionally biased region" description="Polar residues" evidence="5">
    <location>
        <begin position="409"/>
        <end position="424"/>
    </location>
</feature>
<dbReference type="Pfam" id="PF25973">
    <property type="entry name" value="BSH_CzcB"/>
    <property type="match status" value="1"/>
</dbReference>
<evidence type="ECO:0000256" key="6">
    <source>
        <dbReference type="SAM" id="Phobius"/>
    </source>
</evidence>
<dbReference type="PANTHER" id="PTHR32347:SF27">
    <property type="entry name" value="RND EFFLUX PUMP MEMBRANE FUSION PROTEIN BARREL-SANDWICH DOMAIN-CONTAINING PROTEIN"/>
    <property type="match status" value="1"/>
</dbReference>
<feature type="transmembrane region" description="Helical" evidence="6">
    <location>
        <begin position="12"/>
        <end position="34"/>
    </location>
</feature>
<dbReference type="EMBL" id="JAMPKM010000008">
    <property type="protein sequence ID" value="MEP0818235.1"/>
    <property type="molecule type" value="Genomic_DNA"/>
</dbReference>
<feature type="region of interest" description="Disordered" evidence="5">
    <location>
        <begin position="391"/>
        <end position="424"/>
    </location>
</feature>
<keyword evidence="10" id="KW-1185">Reference proteome</keyword>
<comment type="subcellular location">
    <subcellularLocation>
        <location evidence="1">Cell envelope</location>
    </subcellularLocation>
</comment>
<proteinExistence type="inferred from homology"/>
<accession>A0ABV0J8Y9</accession>
<comment type="similarity">
    <text evidence="2">Belongs to the membrane fusion protein (MFP) (TC 8.A.1) family.</text>
</comment>
<dbReference type="RefSeq" id="WP_190441606.1">
    <property type="nucleotide sequence ID" value="NZ_JAMPKM010000008.1"/>
</dbReference>
<feature type="compositionally biased region" description="Low complexity" evidence="5">
    <location>
        <begin position="294"/>
        <end position="308"/>
    </location>
</feature>
<dbReference type="InterPro" id="IPR058647">
    <property type="entry name" value="BSH_CzcB-like"/>
</dbReference>